<evidence type="ECO:0000313" key="7">
    <source>
        <dbReference type="Proteomes" id="UP001371218"/>
    </source>
</evidence>
<dbReference type="PROSITE" id="PS51352">
    <property type="entry name" value="THIOREDOXIN_2"/>
    <property type="match status" value="1"/>
</dbReference>
<name>A0ABU9BSI5_9BURK</name>
<evidence type="ECO:0000256" key="2">
    <source>
        <dbReference type="ARBA" id="ARBA00022982"/>
    </source>
</evidence>
<protein>
    <submittedName>
        <fullName evidence="6">Tetratricopeptide repeat protein</fullName>
    </submittedName>
</protein>
<keyword evidence="3" id="KW-1015">Disulfide bond</keyword>
<dbReference type="Pfam" id="PF14561">
    <property type="entry name" value="TPR_20"/>
    <property type="match status" value="1"/>
</dbReference>
<dbReference type="CDD" id="cd02956">
    <property type="entry name" value="ybbN"/>
    <property type="match status" value="1"/>
</dbReference>
<dbReference type="Gene3D" id="1.25.40.10">
    <property type="entry name" value="Tetratricopeptide repeat domain"/>
    <property type="match status" value="1"/>
</dbReference>
<dbReference type="EMBL" id="JBBUTG010000010">
    <property type="protein sequence ID" value="MEK8032388.1"/>
    <property type="molecule type" value="Genomic_DNA"/>
</dbReference>
<sequence>MIDITIQNFEAELIGASMRQPVLLDIWAPWCGPCKSLGPVLEKLENDYGGRFLLAKLNSDEQPEIASQLSQAFGVRSIPFCVLFSQGQPIDGFVGALPESEVRKFLDKHVPSADELEADADVAEAEQLLAEGGDVDEAIARLQEAVAIDPANDTARYDYLKLLIAQAAAQPARLAQARQAFEPVAPKVLSDSRFAAIEHALKASEAASRARPMDTLDAAIQANRRDFEARFERAQVLWAHGQPTDAMDELLEILMRDKAWNQELARKTYVAILELMTRPAPKADAASGAAKGTLELTGKAAATPVSDPVVDQYRRKLSMALF</sequence>
<dbReference type="PROSITE" id="PS00194">
    <property type="entry name" value="THIOREDOXIN_1"/>
    <property type="match status" value="1"/>
</dbReference>
<dbReference type="PRINTS" id="PR00421">
    <property type="entry name" value="THIOREDOXIN"/>
</dbReference>
<reference evidence="6 7" key="1">
    <citation type="submission" date="2024-04" db="EMBL/GenBank/DDBJ databases">
        <title>Novel species of the genus Ideonella isolated from streams.</title>
        <authorList>
            <person name="Lu H."/>
        </authorList>
    </citation>
    <scope>NUCLEOTIDE SEQUENCE [LARGE SCALE GENOMIC DNA]</scope>
    <source>
        <strain evidence="6 7">DXS29W</strain>
    </source>
</reference>
<keyword evidence="2" id="KW-0249">Electron transport</keyword>
<dbReference type="InterPro" id="IPR036249">
    <property type="entry name" value="Thioredoxin-like_sf"/>
</dbReference>
<accession>A0ABU9BSI5</accession>
<comment type="caution">
    <text evidence="6">The sequence shown here is derived from an EMBL/GenBank/DDBJ whole genome shotgun (WGS) entry which is preliminary data.</text>
</comment>
<keyword evidence="7" id="KW-1185">Reference proteome</keyword>
<keyword evidence="4" id="KW-0676">Redox-active center</keyword>
<gene>
    <name evidence="6" type="ORF">AACH06_16300</name>
</gene>
<evidence type="ECO:0000256" key="1">
    <source>
        <dbReference type="ARBA" id="ARBA00022448"/>
    </source>
</evidence>
<dbReference type="Proteomes" id="UP001371218">
    <property type="component" value="Unassembled WGS sequence"/>
</dbReference>
<dbReference type="Gene3D" id="3.40.30.10">
    <property type="entry name" value="Glutaredoxin"/>
    <property type="match status" value="1"/>
</dbReference>
<proteinExistence type="predicted"/>
<dbReference type="PANTHER" id="PTHR45663:SF11">
    <property type="entry name" value="GEO12009P1"/>
    <property type="match status" value="1"/>
</dbReference>
<keyword evidence="1" id="KW-0813">Transport</keyword>
<evidence type="ECO:0000256" key="3">
    <source>
        <dbReference type="ARBA" id="ARBA00023157"/>
    </source>
</evidence>
<dbReference type="RefSeq" id="WP_341426801.1">
    <property type="nucleotide sequence ID" value="NZ_JBBUTG010000010.1"/>
</dbReference>
<dbReference type="Pfam" id="PF00085">
    <property type="entry name" value="Thioredoxin"/>
    <property type="match status" value="1"/>
</dbReference>
<dbReference type="InterPro" id="IPR017937">
    <property type="entry name" value="Thioredoxin_CS"/>
</dbReference>
<dbReference type="SUPFAM" id="SSF52833">
    <property type="entry name" value="Thioredoxin-like"/>
    <property type="match status" value="1"/>
</dbReference>
<evidence type="ECO:0000256" key="4">
    <source>
        <dbReference type="ARBA" id="ARBA00023284"/>
    </source>
</evidence>
<evidence type="ECO:0000259" key="5">
    <source>
        <dbReference type="PROSITE" id="PS51352"/>
    </source>
</evidence>
<feature type="domain" description="Thioredoxin" evidence="5">
    <location>
        <begin position="1"/>
        <end position="111"/>
    </location>
</feature>
<evidence type="ECO:0000313" key="6">
    <source>
        <dbReference type="EMBL" id="MEK8032388.1"/>
    </source>
</evidence>
<dbReference type="InterPro" id="IPR011990">
    <property type="entry name" value="TPR-like_helical_dom_sf"/>
</dbReference>
<dbReference type="InterPro" id="IPR013766">
    <property type="entry name" value="Thioredoxin_domain"/>
</dbReference>
<dbReference type="SUPFAM" id="SSF48452">
    <property type="entry name" value="TPR-like"/>
    <property type="match status" value="1"/>
</dbReference>
<organism evidence="6 7">
    <name type="scientific">Ideonella lacteola</name>
    <dbReference type="NCBI Taxonomy" id="2984193"/>
    <lineage>
        <taxon>Bacteria</taxon>
        <taxon>Pseudomonadati</taxon>
        <taxon>Pseudomonadota</taxon>
        <taxon>Betaproteobacteria</taxon>
        <taxon>Burkholderiales</taxon>
        <taxon>Sphaerotilaceae</taxon>
        <taxon>Ideonella</taxon>
    </lineage>
</organism>
<dbReference type="PANTHER" id="PTHR45663">
    <property type="entry name" value="GEO12009P1"/>
    <property type="match status" value="1"/>
</dbReference>